<dbReference type="PANTHER" id="PTHR30146:SF109">
    <property type="entry name" value="HTH-TYPE TRANSCRIPTIONAL REGULATOR GALS"/>
    <property type="match status" value="1"/>
</dbReference>
<dbReference type="InterPro" id="IPR010982">
    <property type="entry name" value="Lambda_DNA-bd_dom_sf"/>
</dbReference>
<dbReference type="PANTHER" id="PTHR30146">
    <property type="entry name" value="LACI-RELATED TRANSCRIPTIONAL REPRESSOR"/>
    <property type="match status" value="1"/>
</dbReference>
<dbReference type="PROSITE" id="PS00356">
    <property type="entry name" value="HTH_LACI_1"/>
    <property type="match status" value="1"/>
</dbReference>
<sequence>MPSASSNPSETRPSGSRADDPDTHRTGGLDGGSVPDGAHFSFVGSGIGGVGIDDVARLAGVSTATVSRALRGLPEVREATRARVRRAAAELNYVPSPSAASLASGRTRTIGLLTASFSRWFNRNVVEGAEERLRAAGYDVLLHAFDFSLDGSRAPIDMSAMRQRVDGVIVLGIPLSPDERRTLDELSVPMVFVGTGPPDHVRVSMNDHEGSRIAIEHLAALGHRRIGQIGAKVPYDSRWSSAAERHEGTIAALAELGLEYDESLETFGDYTQAGGRAAAAALLDAHPDMTAIFAYSDEMAFGALEELRARGIRVPEEMSVIGVDGHELSSLIRLTTVAQDARAQGDAGATLLLEMIAGAHVGRDVRFPVALVDNGSTAAVSMSSRA</sequence>
<dbReference type="RefSeq" id="WP_229661332.1">
    <property type="nucleotide sequence ID" value="NZ_BMMQ01000010.1"/>
</dbReference>
<feature type="region of interest" description="Disordered" evidence="4">
    <location>
        <begin position="1"/>
        <end position="34"/>
    </location>
</feature>
<dbReference type="EMBL" id="BMMQ01000010">
    <property type="protein sequence ID" value="GGO66895.1"/>
    <property type="molecule type" value="Genomic_DNA"/>
</dbReference>
<dbReference type="InterPro" id="IPR028082">
    <property type="entry name" value="Peripla_BP_I"/>
</dbReference>
<dbReference type="CDD" id="cd06267">
    <property type="entry name" value="PBP1_LacI_sugar_binding-like"/>
    <property type="match status" value="1"/>
</dbReference>
<dbReference type="Proteomes" id="UP000638043">
    <property type="component" value="Unassembled WGS sequence"/>
</dbReference>
<dbReference type="InterPro" id="IPR046335">
    <property type="entry name" value="LacI/GalR-like_sensor"/>
</dbReference>
<keyword evidence="3" id="KW-0804">Transcription</keyword>
<dbReference type="Pfam" id="PF13377">
    <property type="entry name" value="Peripla_BP_3"/>
    <property type="match status" value="1"/>
</dbReference>
<comment type="caution">
    <text evidence="6">The sequence shown here is derived from an EMBL/GenBank/DDBJ whole genome shotgun (WGS) entry which is preliminary data.</text>
</comment>
<proteinExistence type="predicted"/>
<evidence type="ECO:0000256" key="4">
    <source>
        <dbReference type="SAM" id="MobiDB-lite"/>
    </source>
</evidence>
<dbReference type="CDD" id="cd01392">
    <property type="entry name" value="HTH_LacI"/>
    <property type="match status" value="1"/>
</dbReference>
<protein>
    <submittedName>
        <fullName evidence="6">LacI family transcriptional regulator</fullName>
    </submittedName>
</protein>
<dbReference type="SUPFAM" id="SSF53822">
    <property type="entry name" value="Periplasmic binding protein-like I"/>
    <property type="match status" value="1"/>
</dbReference>
<name>A0ABQ2N4Z9_9MICO</name>
<evidence type="ECO:0000256" key="1">
    <source>
        <dbReference type="ARBA" id="ARBA00023015"/>
    </source>
</evidence>
<dbReference type="Pfam" id="PF00356">
    <property type="entry name" value="LacI"/>
    <property type="match status" value="1"/>
</dbReference>
<feature type="compositionally biased region" description="Polar residues" evidence="4">
    <location>
        <begin position="1"/>
        <end position="14"/>
    </location>
</feature>
<dbReference type="Gene3D" id="1.10.260.40">
    <property type="entry name" value="lambda repressor-like DNA-binding domains"/>
    <property type="match status" value="1"/>
</dbReference>
<evidence type="ECO:0000313" key="7">
    <source>
        <dbReference type="Proteomes" id="UP000638043"/>
    </source>
</evidence>
<keyword evidence="1" id="KW-0805">Transcription regulation</keyword>
<accession>A0ABQ2N4Z9</accession>
<reference evidence="7" key="1">
    <citation type="journal article" date="2019" name="Int. J. Syst. Evol. Microbiol.">
        <title>The Global Catalogue of Microorganisms (GCM) 10K type strain sequencing project: providing services to taxonomists for standard genome sequencing and annotation.</title>
        <authorList>
            <consortium name="The Broad Institute Genomics Platform"/>
            <consortium name="The Broad Institute Genome Sequencing Center for Infectious Disease"/>
            <person name="Wu L."/>
            <person name="Ma J."/>
        </authorList>
    </citation>
    <scope>NUCLEOTIDE SEQUENCE [LARGE SCALE GENOMIC DNA]</scope>
    <source>
        <strain evidence="7">CGMCC 4.7181</strain>
    </source>
</reference>
<keyword evidence="7" id="KW-1185">Reference proteome</keyword>
<feature type="domain" description="HTH lacI-type" evidence="5">
    <location>
        <begin position="50"/>
        <end position="104"/>
    </location>
</feature>
<dbReference type="Gene3D" id="3.40.50.2300">
    <property type="match status" value="2"/>
</dbReference>
<dbReference type="InterPro" id="IPR000843">
    <property type="entry name" value="HTH_LacI"/>
</dbReference>
<dbReference type="SMART" id="SM00354">
    <property type="entry name" value="HTH_LACI"/>
    <property type="match status" value="1"/>
</dbReference>
<evidence type="ECO:0000313" key="6">
    <source>
        <dbReference type="EMBL" id="GGO66895.1"/>
    </source>
</evidence>
<evidence type="ECO:0000256" key="3">
    <source>
        <dbReference type="ARBA" id="ARBA00023163"/>
    </source>
</evidence>
<evidence type="ECO:0000256" key="2">
    <source>
        <dbReference type="ARBA" id="ARBA00023125"/>
    </source>
</evidence>
<feature type="compositionally biased region" description="Basic and acidic residues" evidence="4">
    <location>
        <begin position="17"/>
        <end position="27"/>
    </location>
</feature>
<dbReference type="SUPFAM" id="SSF47413">
    <property type="entry name" value="lambda repressor-like DNA-binding domains"/>
    <property type="match status" value="1"/>
</dbReference>
<dbReference type="PROSITE" id="PS50932">
    <property type="entry name" value="HTH_LACI_2"/>
    <property type="match status" value="1"/>
</dbReference>
<evidence type="ECO:0000259" key="5">
    <source>
        <dbReference type="PROSITE" id="PS50932"/>
    </source>
</evidence>
<gene>
    <name evidence="6" type="primary">lacI</name>
    <name evidence="6" type="ORF">GCM10010910_27380</name>
</gene>
<keyword evidence="2" id="KW-0238">DNA-binding</keyword>
<organism evidence="6 7">
    <name type="scientific">Microbacterium nanhaiense</name>
    <dbReference type="NCBI Taxonomy" id="1301026"/>
    <lineage>
        <taxon>Bacteria</taxon>
        <taxon>Bacillati</taxon>
        <taxon>Actinomycetota</taxon>
        <taxon>Actinomycetes</taxon>
        <taxon>Micrococcales</taxon>
        <taxon>Microbacteriaceae</taxon>
        <taxon>Microbacterium</taxon>
    </lineage>
</organism>